<dbReference type="SUPFAM" id="SSF56784">
    <property type="entry name" value="HAD-like"/>
    <property type="match status" value="1"/>
</dbReference>
<gene>
    <name evidence="5" type="ORF">DEH84_18905</name>
</gene>
<dbReference type="AlphaFoldDB" id="A0A2U8FZL9"/>
<dbReference type="RefSeq" id="WP_109038755.1">
    <property type="nucleotide sequence ID" value="NZ_CP029211.1"/>
</dbReference>
<proteinExistence type="predicted"/>
<dbReference type="Gene3D" id="1.20.1440.100">
    <property type="entry name" value="SG protein - dephosphorylation function"/>
    <property type="match status" value="1"/>
</dbReference>
<dbReference type="PANTHER" id="PTHR43344:SF13">
    <property type="entry name" value="PHOSPHATASE RV3661-RELATED"/>
    <property type="match status" value="1"/>
</dbReference>
<dbReference type="OrthoDB" id="9784466at2"/>
<dbReference type="Pfam" id="PF12710">
    <property type="entry name" value="HAD"/>
    <property type="match status" value="1"/>
</dbReference>
<keyword evidence="5" id="KW-0614">Plasmid</keyword>
<dbReference type="InterPro" id="IPR050582">
    <property type="entry name" value="HAD-like_SerB"/>
</dbReference>
<dbReference type="GO" id="GO:0016787">
    <property type="term" value="F:hydrolase activity"/>
    <property type="evidence" value="ECO:0007669"/>
    <property type="project" value="UniProtKB-KW"/>
</dbReference>
<dbReference type="KEGG" id="aon:DEH84_18905"/>
<feature type="region of interest" description="Disordered" evidence="4">
    <location>
        <begin position="220"/>
        <end position="249"/>
    </location>
</feature>
<evidence type="ECO:0000256" key="2">
    <source>
        <dbReference type="ARBA" id="ARBA00022801"/>
    </source>
</evidence>
<dbReference type="InterPro" id="IPR036412">
    <property type="entry name" value="HAD-like_sf"/>
</dbReference>
<name>A0A2U8FZL9_9BURK</name>
<dbReference type="GO" id="GO:0046872">
    <property type="term" value="F:metal ion binding"/>
    <property type="evidence" value="ECO:0007669"/>
    <property type="project" value="UniProtKB-KW"/>
</dbReference>
<accession>A0A2U8FZL9</accession>
<protein>
    <submittedName>
        <fullName evidence="5">HAD-IB family hydrolase</fullName>
    </submittedName>
</protein>
<keyword evidence="1" id="KW-0479">Metal-binding</keyword>
<geneLocation type="plasmid" evidence="6">
    <name>ptb101</name>
</geneLocation>
<evidence type="ECO:0000256" key="3">
    <source>
        <dbReference type="ARBA" id="ARBA00022842"/>
    </source>
</evidence>
<keyword evidence="2 5" id="KW-0378">Hydrolase</keyword>
<dbReference type="InterPro" id="IPR023214">
    <property type="entry name" value="HAD_sf"/>
</dbReference>
<dbReference type="NCBIfam" id="TIGR01490">
    <property type="entry name" value="HAD-SF-IB-hyp1"/>
    <property type="match status" value="1"/>
</dbReference>
<organism evidence="5 6">
    <name type="scientific">Aquabacterium olei</name>
    <dbReference type="NCBI Taxonomy" id="1296669"/>
    <lineage>
        <taxon>Bacteria</taxon>
        <taxon>Pseudomonadati</taxon>
        <taxon>Pseudomonadota</taxon>
        <taxon>Betaproteobacteria</taxon>
        <taxon>Burkholderiales</taxon>
        <taxon>Aquabacterium</taxon>
    </lineage>
</organism>
<evidence type="ECO:0000256" key="4">
    <source>
        <dbReference type="SAM" id="MobiDB-lite"/>
    </source>
</evidence>
<dbReference type="EMBL" id="CP029211">
    <property type="protein sequence ID" value="AWI55646.1"/>
    <property type="molecule type" value="Genomic_DNA"/>
</dbReference>
<sequence>MAATGLALFDLDHTLIGFDSGMAWCEVHERTGRLPPGSHARYLACCQAYVHGHATLHDLHDLLVAPLSGLSPETLRTWQVDFAEAMAPRVSPWALQIVASHRQAGHLCVLVTATARRVASGFSALFGMDALLATESCNVSGDAGPSAVSILGAPCWGAHKLDRVQDWLAQRSLGQLSDHASWFYSDSHSDLPLLQAVTHPVVVAPDPRLLAHARTHGWPIVQRGAPAHERKNRSVSARRPCQHADRSAT</sequence>
<keyword evidence="6" id="KW-1185">Reference proteome</keyword>
<dbReference type="Gene3D" id="3.40.50.1000">
    <property type="entry name" value="HAD superfamily/HAD-like"/>
    <property type="match status" value="1"/>
</dbReference>
<dbReference type="PANTHER" id="PTHR43344">
    <property type="entry name" value="PHOSPHOSERINE PHOSPHATASE"/>
    <property type="match status" value="1"/>
</dbReference>
<dbReference type="InterPro" id="IPR006385">
    <property type="entry name" value="HAD_hydro_SerB1"/>
</dbReference>
<evidence type="ECO:0000256" key="1">
    <source>
        <dbReference type="ARBA" id="ARBA00022723"/>
    </source>
</evidence>
<evidence type="ECO:0000313" key="6">
    <source>
        <dbReference type="Proteomes" id="UP000244892"/>
    </source>
</evidence>
<keyword evidence="3" id="KW-0460">Magnesium</keyword>
<dbReference type="Proteomes" id="UP000244892">
    <property type="component" value="Plasmid pTB101"/>
</dbReference>
<evidence type="ECO:0000313" key="5">
    <source>
        <dbReference type="EMBL" id="AWI55646.1"/>
    </source>
</evidence>
<reference evidence="5 6" key="1">
    <citation type="submission" date="2018-05" db="EMBL/GenBank/DDBJ databases">
        <title>complete genome sequence of Aquabacterium olei NBRC 110486.</title>
        <authorList>
            <person name="Tang B."/>
            <person name="Chang J."/>
            <person name="Zhang L."/>
            <person name="Yang H."/>
        </authorList>
    </citation>
    <scope>NUCLEOTIDE SEQUENCE [LARGE SCALE GENOMIC DNA]</scope>
    <source>
        <strain evidence="5 6">NBRC 110486</strain>
        <plasmid evidence="6">ptb101</plasmid>
    </source>
</reference>